<dbReference type="InterPro" id="IPR001012">
    <property type="entry name" value="UBX_dom"/>
</dbReference>
<feature type="non-terminal residue" evidence="14">
    <location>
        <position position="407"/>
    </location>
</feature>
<keyword evidence="3 10" id="KW-0175">Coiled coil</keyword>
<evidence type="ECO:0000256" key="5">
    <source>
        <dbReference type="ARBA" id="ARBA00059434"/>
    </source>
</evidence>
<evidence type="ECO:0000256" key="8">
    <source>
        <dbReference type="ARBA" id="ARBA00075811"/>
    </source>
</evidence>
<evidence type="ECO:0000256" key="2">
    <source>
        <dbReference type="ARBA" id="ARBA00022490"/>
    </source>
</evidence>
<evidence type="ECO:0000259" key="11">
    <source>
        <dbReference type="PROSITE" id="PS50033"/>
    </source>
</evidence>
<organism evidence="14 15">
    <name type="scientific">Oceanodroma tethys</name>
    <name type="common">Wedge-rumped storm-petrel</name>
    <name type="synonym">Hydrobates tethys</name>
    <dbReference type="NCBI Taxonomy" id="79633"/>
    <lineage>
        <taxon>Eukaryota</taxon>
        <taxon>Metazoa</taxon>
        <taxon>Chordata</taxon>
        <taxon>Craniata</taxon>
        <taxon>Vertebrata</taxon>
        <taxon>Euteleostomi</taxon>
        <taxon>Archelosauria</taxon>
        <taxon>Archosauria</taxon>
        <taxon>Dinosauria</taxon>
        <taxon>Saurischia</taxon>
        <taxon>Theropoda</taxon>
        <taxon>Coelurosauria</taxon>
        <taxon>Aves</taxon>
        <taxon>Neognathae</taxon>
        <taxon>Neoaves</taxon>
        <taxon>Aequornithes</taxon>
        <taxon>Procellariiformes</taxon>
        <taxon>Hydrobatidae</taxon>
        <taxon>Oceanodroma</taxon>
    </lineage>
</organism>
<dbReference type="GO" id="GO:0043161">
    <property type="term" value="P:proteasome-mediated ubiquitin-dependent protein catabolic process"/>
    <property type="evidence" value="ECO:0007669"/>
    <property type="project" value="TreeGrafter"/>
</dbReference>
<proteinExistence type="predicted"/>
<evidence type="ECO:0000259" key="13">
    <source>
        <dbReference type="PROSITE" id="PS51399"/>
    </source>
</evidence>
<comment type="function">
    <text evidence="5">May be involved in the reorganization of actin cytoskeleton mediated by RND1, RND2 and RND3. Promotes RHOA activation mediated by GNA12 and GNA13.</text>
</comment>
<dbReference type="GO" id="GO:0005856">
    <property type="term" value="C:cytoskeleton"/>
    <property type="evidence" value="ECO:0007669"/>
    <property type="project" value="UniProtKB-SubCell"/>
</dbReference>
<dbReference type="PANTHER" id="PTHR23333:SF4">
    <property type="entry name" value="UBX DOMAIN-CONTAINING PROTEIN 11"/>
    <property type="match status" value="1"/>
</dbReference>
<gene>
    <name evidence="14" type="primary">Ubxn11</name>
    <name evidence="14" type="ORF">HYDTET_R03919</name>
</gene>
<dbReference type="InterPro" id="IPR029071">
    <property type="entry name" value="Ubiquitin-like_domsf"/>
</dbReference>
<evidence type="ECO:0000259" key="12">
    <source>
        <dbReference type="PROSITE" id="PS50053"/>
    </source>
</evidence>
<dbReference type="Gene3D" id="3.30.420.210">
    <property type="entry name" value="SEP domain"/>
    <property type="match status" value="1"/>
</dbReference>
<dbReference type="OrthoDB" id="25887at2759"/>
<comment type="subcellular location">
    <subcellularLocation>
        <location evidence="1">Cytoplasm</location>
        <location evidence="1">Cytoskeleton</location>
    </subcellularLocation>
</comment>
<evidence type="ECO:0000256" key="3">
    <source>
        <dbReference type="ARBA" id="ARBA00023054"/>
    </source>
</evidence>
<evidence type="ECO:0000313" key="15">
    <source>
        <dbReference type="Proteomes" id="UP000527232"/>
    </source>
</evidence>
<feature type="domain" description="Ubiquitin-like" evidence="12">
    <location>
        <begin position="319"/>
        <end position="398"/>
    </location>
</feature>
<dbReference type="PANTHER" id="PTHR23333">
    <property type="entry name" value="UBX DOMAIN CONTAINING PROTEIN"/>
    <property type="match status" value="1"/>
</dbReference>
<protein>
    <recommendedName>
        <fullName evidence="7">UBX domain-containing protein 11</fullName>
    </recommendedName>
    <alternativeName>
        <fullName evidence="9">Socius</fullName>
    </alternativeName>
    <alternativeName>
        <fullName evidence="8">UBX domain-containing protein 5</fullName>
    </alternativeName>
</protein>
<dbReference type="SUPFAM" id="SSF54236">
    <property type="entry name" value="Ubiquitin-like"/>
    <property type="match status" value="1"/>
</dbReference>
<name>A0A7K9MLC7_OCETE</name>
<dbReference type="SMART" id="SM00166">
    <property type="entry name" value="UBX"/>
    <property type="match status" value="1"/>
</dbReference>
<dbReference type="InterPro" id="IPR036241">
    <property type="entry name" value="NSFL1C_SEP_dom_sf"/>
</dbReference>
<dbReference type="PROSITE" id="PS50053">
    <property type="entry name" value="UBIQUITIN_2"/>
    <property type="match status" value="1"/>
</dbReference>
<dbReference type="InterPro" id="IPR012989">
    <property type="entry name" value="SEP_domain"/>
</dbReference>
<dbReference type="CDD" id="cd17077">
    <property type="entry name" value="UBX_UBXN11"/>
    <property type="match status" value="1"/>
</dbReference>
<dbReference type="AlphaFoldDB" id="A0A7K9MLC7"/>
<dbReference type="SMART" id="SM00553">
    <property type="entry name" value="SEP"/>
    <property type="match status" value="1"/>
</dbReference>
<dbReference type="SUPFAM" id="SSF102848">
    <property type="entry name" value="NSFL1 (p97 ATPase) cofactor p47, SEP domain"/>
    <property type="match status" value="1"/>
</dbReference>
<sequence length="407" mass="45928">DTELISSMMQKITLLEQKIEKQAQEIQLKDRRIAELEEKMKTLQKGEDAPDSSTAEELEIRCLQLQTQVWEMERFLNDYGLIWVGERHEQLEDLKSLKDEEELPARSLWKPGEAVVSKHQIDFDLILENVRDLNVLAGEGISQIEHTPGGARLRQPEPLPLTLYQNGIVMFNGPFRPYEDPSAQQCLRDIMDGYFPSELQLRYPDGIPLQVTDRRDVVFRERDPPGSFPGHGQVVGHSKSSEVQETTEIPGPSVSLEQFLKKPLKHREVIGVRGSTRAVQQGSGGVRSSKEILVETPRLSALERVKTAEEAEASAPDVCTLRIKSESGEQTYIVKMLFTETIGDLRQHLARARGGDSNSYEIISTFPQRVYTDNCRSLQECGLIPNASLLLRRRDPSQQEGTGLQTA</sequence>
<feature type="domain" description="SEP" evidence="13">
    <location>
        <begin position="156"/>
        <end position="220"/>
    </location>
</feature>
<dbReference type="GO" id="GO:0043130">
    <property type="term" value="F:ubiquitin binding"/>
    <property type="evidence" value="ECO:0007669"/>
    <property type="project" value="TreeGrafter"/>
</dbReference>
<dbReference type="Proteomes" id="UP000527232">
    <property type="component" value="Unassembled WGS sequence"/>
</dbReference>
<keyword evidence="2" id="KW-0963">Cytoplasm</keyword>
<feature type="non-terminal residue" evidence="14">
    <location>
        <position position="1"/>
    </location>
</feature>
<dbReference type="PROSITE" id="PS51399">
    <property type="entry name" value="SEP"/>
    <property type="match status" value="1"/>
</dbReference>
<dbReference type="InterPro" id="IPR000626">
    <property type="entry name" value="Ubiquitin-like_dom"/>
</dbReference>
<keyword evidence="4" id="KW-0206">Cytoskeleton</keyword>
<keyword evidence="15" id="KW-1185">Reference proteome</keyword>
<dbReference type="PROSITE" id="PS50033">
    <property type="entry name" value="UBX"/>
    <property type="match status" value="1"/>
</dbReference>
<accession>A0A7K9MLC7</accession>
<evidence type="ECO:0000256" key="4">
    <source>
        <dbReference type="ARBA" id="ARBA00023212"/>
    </source>
</evidence>
<reference evidence="14 15" key="1">
    <citation type="submission" date="2019-09" db="EMBL/GenBank/DDBJ databases">
        <title>Bird 10,000 Genomes (B10K) Project - Family phase.</title>
        <authorList>
            <person name="Zhang G."/>
        </authorList>
    </citation>
    <scope>NUCLEOTIDE SEQUENCE [LARGE SCALE GENOMIC DNA]</scope>
    <source>
        <strain evidence="14">B10K-DU-001-32</strain>
        <tissue evidence="14">Muscle</tissue>
    </source>
</reference>
<dbReference type="FunFam" id="3.30.420.210:FF:000003">
    <property type="entry name" value="UBX domain protein 11"/>
    <property type="match status" value="1"/>
</dbReference>
<dbReference type="Pfam" id="PF08059">
    <property type="entry name" value="SEP"/>
    <property type="match status" value="1"/>
</dbReference>
<dbReference type="EMBL" id="VWZR01014286">
    <property type="protein sequence ID" value="NXH75537.1"/>
    <property type="molecule type" value="Genomic_DNA"/>
</dbReference>
<feature type="coiled-coil region" evidence="10">
    <location>
        <begin position="5"/>
        <end position="46"/>
    </location>
</feature>
<evidence type="ECO:0000256" key="9">
    <source>
        <dbReference type="ARBA" id="ARBA00081109"/>
    </source>
</evidence>
<evidence type="ECO:0000256" key="7">
    <source>
        <dbReference type="ARBA" id="ARBA00073759"/>
    </source>
</evidence>
<evidence type="ECO:0000256" key="6">
    <source>
        <dbReference type="ARBA" id="ARBA00062345"/>
    </source>
</evidence>
<evidence type="ECO:0000256" key="1">
    <source>
        <dbReference type="ARBA" id="ARBA00004245"/>
    </source>
</evidence>
<comment type="subunit">
    <text evidence="6">Interacts with GNA12, GNA13, RND1, RND2 and RND3.</text>
</comment>
<dbReference type="Gene3D" id="3.10.20.90">
    <property type="entry name" value="Phosphatidylinositol 3-kinase Catalytic Subunit, Chain A, domain 1"/>
    <property type="match status" value="1"/>
</dbReference>
<comment type="caution">
    <text evidence="14">The sequence shown here is derived from an EMBL/GenBank/DDBJ whole genome shotgun (WGS) entry which is preliminary data.</text>
</comment>
<feature type="domain" description="UBX" evidence="11">
    <location>
        <begin position="314"/>
        <end position="391"/>
    </location>
</feature>
<evidence type="ECO:0000313" key="14">
    <source>
        <dbReference type="EMBL" id="NXH75537.1"/>
    </source>
</evidence>
<evidence type="ECO:0000256" key="10">
    <source>
        <dbReference type="SAM" id="Coils"/>
    </source>
</evidence>
<dbReference type="Pfam" id="PF00789">
    <property type="entry name" value="UBX"/>
    <property type="match status" value="1"/>
</dbReference>